<keyword evidence="2" id="KW-1185">Reference proteome</keyword>
<sequence length="67" mass="7605">MEFNKTILASWILSGYRHIHYQAFGDYAVVSTDLLLLSTDSYLISISDLQALEMAQGIDNFKIYVLS</sequence>
<comment type="caution">
    <text evidence="1">The sequence shown here is derived from an EMBL/GenBank/DDBJ whole genome shotgun (WGS) entry which is preliminary data.</text>
</comment>
<name>A0A364XYJ2_9BACT</name>
<proteinExistence type="predicted"/>
<dbReference type="EMBL" id="QMFY01000014">
    <property type="protein sequence ID" value="RAV98873.1"/>
    <property type="molecule type" value="Genomic_DNA"/>
</dbReference>
<dbReference type="Proteomes" id="UP000251889">
    <property type="component" value="Unassembled WGS sequence"/>
</dbReference>
<dbReference type="RefSeq" id="WP_112748983.1">
    <property type="nucleotide sequence ID" value="NZ_QMFY01000014.1"/>
</dbReference>
<dbReference type="AlphaFoldDB" id="A0A364XYJ2"/>
<gene>
    <name evidence="1" type="ORF">DQQ10_21465</name>
</gene>
<accession>A0A364XYJ2</accession>
<organism evidence="1 2">
    <name type="scientific">Pseudochryseolinea flava</name>
    <dbReference type="NCBI Taxonomy" id="2059302"/>
    <lineage>
        <taxon>Bacteria</taxon>
        <taxon>Pseudomonadati</taxon>
        <taxon>Bacteroidota</taxon>
        <taxon>Cytophagia</taxon>
        <taxon>Cytophagales</taxon>
        <taxon>Fulvivirgaceae</taxon>
        <taxon>Pseudochryseolinea</taxon>
    </lineage>
</organism>
<evidence type="ECO:0000313" key="2">
    <source>
        <dbReference type="Proteomes" id="UP000251889"/>
    </source>
</evidence>
<reference evidence="1 2" key="1">
    <citation type="submission" date="2018-06" db="EMBL/GenBank/DDBJ databases">
        <title>Chryseolinea flavus sp. nov., a member of the phylum Bacteroidetes isolated from soil.</title>
        <authorList>
            <person name="Li Y."/>
            <person name="Wang J."/>
        </authorList>
    </citation>
    <scope>NUCLEOTIDE SEQUENCE [LARGE SCALE GENOMIC DNA]</scope>
    <source>
        <strain evidence="1 2">SDU1-6</strain>
    </source>
</reference>
<evidence type="ECO:0000313" key="1">
    <source>
        <dbReference type="EMBL" id="RAV98873.1"/>
    </source>
</evidence>
<protein>
    <submittedName>
        <fullName evidence="1">Uncharacterized protein</fullName>
    </submittedName>
</protein>